<dbReference type="AlphaFoldDB" id="W2KCI0"/>
<sequence>MSTQCYLRSSDILAMIEKFTAAAGQVDVNAVMVAWIYSPEHLENAMGDYTMCGSVYALNEKGSVQWLNEGAGRNSERWSDSG</sequence>
<evidence type="ECO:0000313" key="1">
    <source>
        <dbReference type="EMBL" id="ETL82080.1"/>
    </source>
</evidence>
<dbReference type="Proteomes" id="UP000054423">
    <property type="component" value="Unassembled WGS sequence"/>
</dbReference>
<reference evidence="1" key="1">
    <citation type="submission" date="2013-11" db="EMBL/GenBank/DDBJ databases">
        <title>The Genome Sequence of Phytophthora parasitica CHvinca01.</title>
        <authorList>
            <consortium name="The Broad Institute Genomics Platform"/>
            <person name="Russ C."/>
            <person name="Tyler B."/>
            <person name="Panabieres F."/>
            <person name="Shan W."/>
            <person name="Tripathy S."/>
            <person name="Grunwald N."/>
            <person name="Machado M."/>
            <person name="Johnson C.S."/>
            <person name="Arredondo F."/>
            <person name="Hong C."/>
            <person name="Coffey M."/>
            <person name="Young S.K."/>
            <person name="Zeng Q."/>
            <person name="Gargeya S."/>
            <person name="Fitzgerald M."/>
            <person name="Abouelleil A."/>
            <person name="Alvarado L."/>
            <person name="Chapman S.B."/>
            <person name="Gainer-Dewar J."/>
            <person name="Goldberg J."/>
            <person name="Griggs A."/>
            <person name="Gujja S."/>
            <person name="Hansen M."/>
            <person name="Howarth C."/>
            <person name="Imamovic A."/>
            <person name="Ireland A."/>
            <person name="Larimer J."/>
            <person name="McCowan C."/>
            <person name="Murphy C."/>
            <person name="Pearson M."/>
            <person name="Poon T.W."/>
            <person name="Priest M."/>
            <person name="Roberts A."/>
            <person name="Saif S."/>
            <person name="Shea T."/>
            <person name="Sykes S."/>
            <person name="Wortman J."/>
            <person name="Nusbaum C."/>
            <person name="Birren B."/>
        </authorList>
    </citation>
    <scope>NUCLEOTIDE SEQUENCE [LARGE SCALE GENOMIC DNA]</scope>
    <source>
        <strain evidence="1">CHvinca01</strain>
    </source>
</reference>
<name>W2KCI0_PHYNI</name>
<dbReference type="EMBL" id="KI682339">
    <property type="protein sequence ID" value="ETL82080.1"/>
    <property type="molecule type" value="Genomic_DNA"/>
</dbReference>
<proteinExistence type="predicted"/>
<gene>
    <name evidence="1" type="ORF">L917_17694</name>
</gene>
<protein>
    <submittedName>
        <fullName evidence="1">Uncharacterized protein</fullName>
    </submittedName>
</protein>
<dbReference type="VEuPathDB" id="FungiDB:PPTG_24043"/>
<accession>W2KCI0</accession>
<organism evidence="1">
    <name type="scientific">Phytophthora nicotianae</name>
    <name type="common">Potato buckeye rot agent</name>
    <name type="synonym">Phytophthora parasitica</name>
    <dbReference type="NCBI Taxonomy" id="4792"/>
    <lineage>
        <taxon>Eukaryota</taxon>
        <taxon>Sar</taxon>
        <taxon>Stramenopiles</taxon>
        <taxon>Oomycota</taxon>
        <taxon>Peronosporomycetes</taxon>
        <taxon>Peronosporales</taxon>
        <taxon>Peronosporaceae</taxon>
        <taxon>Phytophthora</taxon>
    </lineage>
</organism>
<dbReference type="OrthoDB" id="568194at2759"/>